<name>A0A431TEH3_9BURK</name>
<evidence type="ECO:0000313" key="2">
    <source>
        <dbReference type="Proteomes" id="UP000267418"/>
    </source>
</evidence>
<dbReference type="InterPro" id="IPR015813">
    <property type="entry name" value="Pyrv/PenolPyrv_kinase-like_dom"/>
</dbReference>
<dbReference type="Proteomes" id="UP000267418">
    <property type="component" value="Unassembled WGS sequence"/>
</dbReference>
<dbReference type="EMBL" id="RXOE01000009">
    <property type="protein sequence ID" value="RTQ31430.1"/>
    <property type="molecule type" value="Genomic_DNA"/>
</dbReference>
<dbReference type="OrthoDB" id="9785398at2"/>
<dbReference type="GO" id="GO:0016829">
    <property type="term" value="F:lyase activity"/>
    <property type="evidence" value="ECO:0007669"/>
    <property type="project" value="UniProtKB-KW"/>
</dbReference>
<dbReference type="AlphaFoldDB" id="A0A431TEH3"/>
<dbReference type="SUPFAM" id="SSF51621">
    <property type="entry name" value="Phosphoenolpyruvate/pyruvate domain"/>
    <property type="match status" value="1"/>
</dbReference>
<protein>
    <submittedName>
        <fullName evidence="1">Isocitrate lyase/phosphoenolpyruvate mutase family protein</fullName>
    </submittedName>
</protein>
<dbReference type="InterPro" id="IPR040442">
    <property type="entry name" value="Pyrv_kinase-like_dom_sf"/>
</dbReference>
<dbReference type="PANTHER" id="PTHR42905">
    <property type="entry name" value="PHOSPHOENOLPYRUVATE CARBOXYLASE"/>
    <property type="match status" value="1"/>
</dbReference>
<dbReference type="CDD" id="cd00377">
    <property type="entry name" value="ICL_PEPM"/>
    <property type="match status" value="1"/>
</dbReference>
<dbReference type="Pfam" id="PF13714">
    <property type="entry name" value="PEP_mutase"/>
    <property type="match status" value="1"/>
</dbReference>
<dbReference type="InterPro" id="IPR039556">
    <property type="entry name" value="ICL/PEPM"/>
</dbReference>
<keyword evidence="1" id="KW-0670">Pyruvate</keyword>
<reference evidence="1 2" key="1">
    <citation type="submission" date="2018-12" db="EMBL/GenBank/DDBJ databases">
        <title>The genome of Variovorax gossypii DSM 100435.</title>
        <authorList>
            <person name="Gao J."/>
            <person name="Sun J."/>
        </authorList>
    </citation>
    <scope>NUCLEOTIDE SEQUENCE [LARGE SCALE GENOMIC DNA]</scope>
    <source>
        <strain evidence="1 2">DSM 100435</strain>
    </source>
</reference>
<evidence type="ECO:0000313" key="1">
    <source>
        <dbReference type="EMBL" id="RTQ31430.1"/>
    </source>
</evidence>
<gene>
    <name evidence="1" type="ORF">EJP69_25635</name>
</gene>
<dbReference type="Gene3D" id="6.10.250.2750">
    <property type="match status" value="1"/>
</dbReference>
<dbReference type="Gene3D" id="3.20.20.60">
    <property type="entry name" value="Phosphoenolpyruvate-binding domains"/>
    <property type="match status" value="1"/>
</dbReference>
<dbReference type="RefSeq" id="WP_126473084.1">
    <property type="nucleotide sequence ID" value="NZ_RXOE01000009.1"/>
</dbReference>
<keyword evidence="2" id="KW-1185">Reference proteome</keyword>
<organism evidence="1 2">
    <name type="scientific">Variovorax gossypii</name>
    <dbReference type="NCBI Taxonomy" id="1679495"/>
    <lineage>
        <taxon>Bacteria</taxon>
        <taxon>Pseudomonadati</taxon>
        <taxon>Pseudomonadota</taxon>
        <taxon>Betaproteobacteria</taxon>
        <taxon>Burkholderiales</taxon>
        <taxon>Comamonadaceae</taxon>
        <taxon>Variovorax</taxon>
    </lineage>
</organism>
<sequence length="303" mass="31655">MDQKTRAARGRALLELHRTGGGFVMPNAWDPGSAVLLASEGFKAIGTTSAGIAFSLGRPDYNVRDARLSVDREEMLEVVRKIAAAVDIPVNADLEAGYGDEPADVADTIRMAIDAGAAGGNIEDTDAARGRLFDEKPAVDRIAAARGAIDAAGGGFVLNARTDAFQFRFPGDDALGIAIRRANRFIEAGADCVFVPGVTDPALVRTLAREIAGPLNIVVGLNDATAGAFELIEAGVARISVGGSIARSVMALVRRSAQELHALGTVSYARSQIPQRELNALFEAALRTRTNAGLSSTARSTAP</sequence>
<accession>A0A431TEH3</accession>
<comment type="caution">
    <text evidence="1">The sequence shown here is derived from an EMBL/GenBank/DDBJ whole genome shotgun (WGS) entry which is preliminary data.</text>
</comment>
<proteinExistence type="predicted"/>
<dbReference type="PANTHER" id="PTHR42905:SF16">
    <property type="entry name" value="CARBOXYPHOSPHONOENOLPYRUVATE PHOSPHONOMUTASE-LIKE PROTEIN (AFU_ORTHOLOGUE AFUA_5G07230)"/>
    <property type="match status" value="1"/>
</dbReference>
<keyword evidence="1" id="KW-0456">Lyase</keyword>